<dbReference type="EMBL" id="CP002345">
    <property type="protein sequence ID" value="ADQ78449.1"/>
    <property type="molecule type" value="Genomic_DNA"/>
</dbReference>
<keyword evidence="2 6" id="KW-0489">Methyltransferase</keyword>
<dbReference type="Proteomes" id="UP000008718">
    <property type="component" value="Chromosome"/>
</dbReference>
<dbReference type="Gene3D" id="3.40.50.150">
    <property type="entry name" value="Vaccinia Virus protein VP39"/>
    <property type="match status" value="1"/>
</dbReference>
<evidence type="ECO:0000256" key="1">
    <source>
        <dbReference type="ARBA" id="ARBA00006594"/>
    </source>
</evidence>
<dbReference type="PROSITE" id="PS00092">
    <property type="entry name" value="N6_MTASE"/>
    <property type="match status" value="1"/>
</dbReference>
<dbReference type="InterPro" id="IPR002052">
    <property type="entry name" value="DNA_methylase_N6_adenine_CS"/>
</dbReference>
<dbReference type="HOGENOM" id="CLU_024927_5_1_10"/>
<dbReference type="OrthoDB" id="9800801at2"/>
<dbReference type="InterPro" id="IPR002941">
    <property type="entry name" value="DNA_methylase_N4/N6"/>
</dbReference>
<name>E4T168_PALPW</name>
<reference evidence="6 7" key="2">
    <citation type="journal article" date="2011" name="Stand. Genomic Sci.">
        <title>Complete genome sequence of Paludibacter propionicigenes type strain (WB4).</title>
        <authorList>
            <person name="Gronow S."/>
            <person name="Munk C."/>
            <person name="Lapidus A."/>
            <person name="Nolan M."/>
            <person name="Lucas S."/>
            <person name="Hammon N."/>
            <person name="Deshpande S."/>
            <person name="Cheng J.F."/>
            <person name="Tapia R."/>
            <person name="Han C."/>
            <person name="Goodwin L."/>
            <person name="Pitluck S."/>
            <person name="Liolios K."/>
            <person name="Ivanova N."/>
            <person name="Mavromatis K."/>
            <person name="Mikhailova N."/>
            <person name="Pati A."/>
            <person name="Chen A."/>
            <person name="Palaniappan K."/>
            <person name="Land M."/>
            <person name="Hauser L."/>
            <person name="Chang Y.J."/>
            <person name="Jeffries C.D."/>
            <person name="Brambilla E."/>
            <person name="Rohde M."/>
            <person name="Goker M."/>
            <person name="Detter J.C."/>
            <person name="Woyke T."/>
            <person name="Bristow J."/>
            <person name="Eisen J.A."/>
            <person name="Markowitz V."/>
            <person name="Hugenholtz P."/>
            <person name="Kyrpides N.C."/>
            <person name="Klenk H.P."/>
        </authorList>
    </citation>
    <scope>NUCLEOTIDE SEQUENCE [LARGE SCALE GENOMIC DNA]</scope>
    <source>
        <strain evidence="7">DSM 17365 / JCM 13257 / WB4</strain>
    </source>
</reference>
<comment type="similarity">
    <text evidence="1 4">Belongs to the N(4)/N(6)-methyltransferase family.</text>
</comment>
<dbReference type="RefSeq" id="WP_013443818.1">
    <property type="nucleotide sequence ID" value="NC_014734.1"/>
</dbReference>
<evidence type="ECO:0000256" key="3">
    <source>
        <dbReference type="ARBA" id="ARBA00022679"/>
    </source>
</evidence>
<protein>
    <recommendedName>
        <fullName evidence="4">Methyltransferase</fullName>
        <ecNumber evidence="4">2.1.1.-</ecNumber>
    </recommendedName>
</protein>
<dbReference type="AlphaFoldDB" id="E4T168"/>
<dbReference type="GO" id="GO:0005737">
    <property type="term" value="C:cytoplasm"/>
    <property type="evidence" value="ECO:0007669"/>
    <property type="project" value="TreeGrafter"/>
</dbReference>
<proteinExistence type="inferred from homology"/>
<dbReference type="STRING" id="694427.Palpr_0287"/>
<organism evidence="6 7">
    <name type="scientific">Paludibacter propionicigenes (strain DSM 17365 / JCM 13257 / WB4)</name>
    <dbReference type="NCBI Taxonomy" id="694427"/>
    <lineage>
        <taxon>Bacteria</taxon>
        <taxon>Pseudomonadati</taxon>
        <taxon>Bacteroidota</taxon>
        <taxon>Bacteroidia</taxon>
        <taxon>Bacteroidales</taxon>
        <taxon>Paludibacteraceae</taxon>
        <taxon>Paludibacter</taxon>
    </lineage>
</organism>
<accession>E4T168</accession>
<dbReference type="GO" id="GO:0003677">
    <property type="term" value="F:DNA binding"/>
    <property type="evidence" value="ECO:0007669"/>
    <property type="project" value="InterPro"/>
</dbReference>
<evidence type="ECO:0000259" key="5">
    <source>
        <dbReference type="Pfam" id="PF01555"/>
    </source>
</evidence>
<dbReference type="Pfam" id="PF01555">
    <property type="entry name" value="N6_N4_Mtase"/>
    <property type="match status" value="1"/>
</dbReference>
<evidence type="ECO:0000256" key="4">
    <source>
        <dbReference type="RuleBase" id="RU362026"/>
    </source>
</evidence>
<dbReference type="PANTHER" id="PTHR13370">
    <property type="entry name" value="RNA METHYLASE-RELATED"/>
    <property type="match status" value="1"/>
</dbReference>
<dbReference type="GO" id="GO:0008170">
    <property type="term" value="F:N-methyltransferase activity"/>
    <property type="evidence" value="ECO:0007669"/>
    <property type="project" value="InterPro"/>
</dbReference>
<keyword evidence="3" id="KW-0808">Transferase</keyword>
<dbReference type="InterPro" id="IPR001091">
    <property type="entry name" value="RM_Methyltransferase"/>
</dbReference>
<dbReference type="KEGG" id="ppn:Palpr_0287"/>
<dbReference type="REBASE" id="29200">
    <property type="entry name" value="M.PprWB4ORF287P"/>
</dbReference>
<dbReference type="eggNOG" id="COG2189">
    <property type="taxonomic scope" value="Bacteria"/>
</dbReference>
<dbReference type="GO" id="GO:0032259">
    <property type="term" value="P:methylation"/>
    <property type="evidence" value="ECO:0007669"/>
    <property type="project" value="UniProtKB-KW"/>
</dbReference>
<dbReference type="GO" id="GO:0009007">
    <property type="term" value="F:site-specific DNA-methyltransferase (adenine-specific) activity"/>
    <property type="evidence" value="ECO:0007669"/>
    <property type="project" value="TreeGrafter"/>
</dbReference>
<reference key="1">
    <citation type="submission" date="2010-11" db="EMBL/GenBank/DDBJ databases">
        <title>The complete genome of Paludibacter propionicigenes DSM 17365.</title>
        <authorList>
            <consortium name="US DOE Joint Genome Institute (JGI-PGF)"/>
            <person name="Lucas S."/>
            <person name="Copeland A."/>
            <person name="Lapidus A."/>
            <person name="Bruce D."/>
            <person name="Goodwin L."/>
            <person name="Pitluck S."/>
            <person name="Kyrpides N."/>
            <person name="Mavromatis K."/>
            <person name="Ivanova N."/>
            <person name="Munk A.C."/>
            <person name="Brettin T."/>
            <person name="Detter J.C."/>
            <person name="Han C."/>
            <person name="Tapia R."/>
            <person name="Land M."/>
            <person name="Hauser L."/>
            <person name="Markowitz V."/>
            <person name="Cheng J.-F."/>
            <person name="Hugenholtz P."/>
            <person name="Woyke T."/>
            <person name="Wu D."/>
            <person name="Gronow S."/>
            <person name="Wellnitz S."/>
            <person name="Brambilla E."/>
            <person name="Klenk H.-P."/>
            <person name="Eisen J.A."/>
        </authorList>
    </citation>
    <scope>NUCLEOTIDE SEQUENCE</scope>
    <source>
        <strain>WB4</strain>
    </source>
</reference>
<dbReference type="InterPro" id="IPR029063">
    <property type="entry name" value="SAM-dependent_MTases_sf"/>
</dbReference>
<keyword evidence="7" id="KW-1185">Reference proteome</keyword>
<evidence type="ECO:0000313" key="6">
    <source>
        <dbReference type="EMBL" id="ADQ78449.1"/>
    </source>
</evidence>
<dbReference type="PANTHER" id="PTHR13370:SF3">
    <property type="entry name" value="TRNA (GUANINE(10)-N2)-METHYLTRANSFERASE HOMOLOG"/>
    <property type="match status" value="1"/>
</dbReference>
<dbReference type="PRINTS" id="PR00508">
    <property type="entry name" value="S21N4MTFRASE"/>
</dbReference>
<feature type="domain" description="DNA methylase N-4/N-6" evidence="5">
    <location>
        <begin position="23"/>
        <end position="230"/>
    </location>
</feature>
<dbReference type="SUPFAM" id="SSF53335">
    <property type="entry name" value="S-adenosyl-L-methionine-dependent methyltransferases"/>
    <property type="match status" value="1"/>
</dbReference>
<gene>
    <name evidence="6" type="ordered locus">Palpr_0287</name>
</gene>
<dbReference type="eggNOG" id="COG0863">
    <property type="taxonomic scope" value="Bacteria"/>
</dbReference>
<dbReference type="EC" id="2.1.1.-" evidence="4"/>
<sequence length="235" mass="27261">MELNIIYNQSCLDGLKQLPDECVDLIFTDPPYYQHRAQNVQGLKNHKDVVTEFDFDGFKSEDEYLQFLEDVLMECFRVCKPGASGYLWCGDDFVSFINRMVERTGFQFRKVIHWHKTNPFPAMYTRKMYANSMELLVHFSKGSPKTWNHKPVNDMHNFIQAPICMGKERTKHKTQKPLKVCMPFIEISSNEGDLVLDPFMGSGSTAVAAKKLKRNFIGYELSTEYCNIANSRLEK</sequence>
<evidence type="ECO:0000256" key="2">
    <source>
        <dbReference type="ARBA" id="ARBA00022603"/>
    </source>
</evidence>
<evidence type="ECO:0000313" key="7">
    <source>
        <dbReference type="Proteomes" id="UP000008718"/>
    </source>
</evidence>